<evidence type="ECO:0000256" key="1">
    <source>
        <dbReference type="SAM" id="MobiDB-lite"/>
    </source>
</evidence>
<dbReference type="Proteomes" id="UP000468638">
    <property type="component" value="Unassembled WGS sequence"/>
</dbReference>
<evidence type="ECO:0000313" key="2">
    <source>
        <dbReference type="EMBL" id="MYL36047.1"/>
    </source>
</evidence>
<accession>A0A6I5A6V3</accession>
<dbReference type="EMBL" id="WMEQ01000026">
    <property type="protein sequence ID" value="MYL36047.1"/>
    <property type="molecule type" value="Genomic_DNA"/>
</dbReference>
<dbReference type="AlphaFoldDB" id="A0A6I5A6V3"/>
<reference evidence="2 3" key="1">
    <citation type="submission" date="2019-11" db="EMBL/GenBank/DDBJ databases">
        <title>Genome sequences of 17 halophilic strains isolated from different environments.</title>
        <authorList>
            <person name="Furrow R.E."/>
        </authorList>
    </citation>
    <scope>NUCLEOTIDE SEQUENCE [LARGE SCALE GENOMIC DNA]</scope>
    <source>
        <strain evidence="2 3">22514_16_FS</strain>
    </source>
</reference>
<sequence>MGLEKNKQVKIEREKIEHWTDLWFTDTKRYGYVEVSNLGNGYKKSYGANNIEEMITDSMGIEERYISLNAFSFGSRREEDLKQLRNICVDIDQYKVMVDGMGDLEALKDESVRKKLHDKPMSVESYLETDRSEEGLRPMTVGEGIDRINNLVERGIIPEPNLVLTSRGIQIFYSIKHGAATEIDWLYKYINDQFVEKTKDLNSDPRAHAITGARRMPGSVNARDGSEVKWEIWNDEPYTLEELSRYCVPIKKLKKSKKKKKAKVYDFIDKNEKDRLEGIYAQNYTRVLDLENLIELRKGDMTGMRNKLLYVYSFHFTLYNRNFDELEKRMRSVLDRIHSKDREKITDRAFEKTLLSAYESAMRYFSHLKENGYKKFGTTADGIIKPYRSVNLIKMFELSEVEQQSMRDIVGKEEKKRRDMLRKREERGSTSREEYNKGRKMSKEEKIEKLRGILKEDPSLTNKQIAEMIGVTGKYIGNLKKEL</sequence>
<organism evidence="2 3">
    <name type="scientific">Pontibacillus yanchengensis</name>
    <dbReference type="NCBI Taxonomy" id="462910"/>
    <lineage>
        <taxon>Bacteria</taxon>
        <taxon>Bacillati</taxon>
        <taxon>Bacillota</taxon>
        <taxon>Bacilli</taxon>
        <taxon>Bacillales</taxon>
        <taxon>Bacillaceae</taxon>
        <taxon>Pontibacillus</taxon>
    </lineage>
</organism>
<proteinExistence type="predicted"/>
<dbReference type="OrthoDB" id="6008408at2"/>
<gene>
    <name evidence="2" type="ORF">GLW05_20970</name>
</gene>
<name>A0A6I5A6V3_9BACI</name>
<comment type="caution">
    <text evidence="2">The sequence shown here is derived from an EMBL/GenBank/DDBJ whole genome shotgun (WGS) entry which is preliminary data.</text>
</comment>
<evidence type="ECO:0000313" key="3">
    <source>
        <dbReference type="Proteomes" id="UP000468638"/>
    </source>
</evidence>
<evidence type="ECO:0008006" key="4">
    <source>
        <dbReference type="Google" id="ProtNLM"/>
    </source>
</evidence>
<protein>
    <recommendedName>
        <fullName evidence="4">Replication protein</fullName>
    </recommendedName>
</protein>
<dbReference type="RefSeq" id="WP_160910346.1">
    <property type="nucleotide sequence ID" value="NZ_WMEQ01000026.1"/>
</dbReference>
<feature type="region of interest" description="Disordered" evidence="1">
    <location>
        <begin position="416"/>
        <end position="443"/>
    </location>
</feature>